<feature type="region of interest" description="Disordered" evidence="1">
    <location>
        <begin position="173"/>
        <end position="208"/>
    </location>
</feature>
<organism evidence="2 3">
    <name type="scientific">Diceros bicornis minor</name>
    <name type="common">South-central black rhinoceros</name>
    <dbReference type="NCBI Taxonomy" id="77932"/>
    <lineage>
        <taxon>Eukaryota</taxon>
        <taxon>Metazoa</taxon>
        <taxon>Chordata</taxon>
        <taxon>Craniata</taxon>
        <taxon>Vertebrata</taxon>
        <taxon>Euteleostomi</taxon>
        <taxon>Mammalia</taxon>
        <taxon>Eutheria</taxon>
        <taxon>Laurasiatheria</taxon>
        <taxon>Perissodactyla</taxon>
        <taxon>Rhinocerotidae</taxon>
        <taxon>Diceros</taxon>
    </lineage>
</organism>
<protein>
    <submittedName>
        <fullName evidence="2">Uncharacterized protein</fullName>
    </submittedName>
</protein>
<feature type="region of interest" description="Disordered" evidence="1">
    <location>
        <begin position="40"/>
        <end position="103"/>
    </location>
</feature>
<evidence type="ECO:0000313" key="3">
    <source>
        <dbReference type="Proteomes" id="UP000551758"/>
    </source>
</evidence>
<name>A0A7J7EPF6_DICBM</name>
<comment type="caution">
    <text evidence="2">The sequence shown here is derived from an EMBL/GenBank/DDBJ whole genome shotgun (WGS) entry which is preliminary data.</text>
</comment>
<evidence type="ECO:0000313" key="2">
    <source>
        <dbReference type="EMBL" id="KAF5917326.1"/>
    </source>
</evidence>
<feature type="compositionally biased region" description="Low complexity" evidence="1">
    <location>
        <begin position="68"/>
        <end position="84"/>
    </location>
</feature>
<dbReference type="Proteomes" id="UP000551758">
    <property type="component" value="Unassembled WGS sequence"/>
</dbReference>
<accession>A0A7J7EPF6</accession>
<proteinExistence type="predicted"/>
<reference evidence="2 3" key="1">
    <citation type="journal article" date="2020" name="Mol. Biol. Evol.">
        <title>Interspecific Gene Flow and the Evolution of Specialization in Black and White Rhinoceros.</title>
        <authorList>
            <person name="Moodley Y."/>
            <person name="Westbury M.V."/>
            <person name="Russo I.M."/>
            <person name="Gopalakrishnan S."/>
            <person name="Rakotoarivelo A."/>
            <person name="Olsen R.A."/>
            <person name="Prost S."/>
            <person name="Tunstall T."/>
            <person name="Ryder O.A."/>
            <person name="Dalen L."/>
            <person name="Bruford M.W."/>
        </authorList>
    </citation>
    <scope>NUCLEOTIDE SEQUENCE [LARGE SCALE GENOMIC DNA]</scope>
    <source>
        <strain evidence="2">SBR-YM</strain>
        <tissue evidence="2">Skin</tissue>
    </source>
</reference>
<feature type="compositionally biased region" description="Gly residues" evidence="1">
    <location>
        <begin position="283"/>
        <end position="294"/>
    </location>
</feature>
<feature type="compositionally biased region" description="Pro residues" evidence="1">
    <location>
        <begin position="85"/>
        <end position="100"/>
    </location>
</feature>
<feature type="region of interest" description="Disordered" evidence="1">
    <location>
        <begin position="1"/>
        <end position="26"/>
    </location>
</feature>
<evidence type="ECO:0000256" key="1">
    <source>
        <dbReference type="SAM" id="MobiDB-lite"/>
    </source>
</evidence>
<sequence>MAPARPGGAQHGHTPLRGPHNFSSPQVGFLQVSSVLGPTSRNLLLPARPSSPRAANGRPRTPPPPAARVPRAALARAPWQTRLPAPAPAPLRPNLPPPKGPGARARQVWFELESAGGALWPRSLHPPGSPARGAAATVPGVTGWEPATPGAAAGWRAPTQVEPFFRIERGAPAQAPLSGAPWPPARSGGTRAAPTDGGGNRGGSLDFGAHGLQARWASAGRGEVPLSPPPPRAAAGIGGSASPGFPPPPSPAPGRTHREGRLQAQRQCAEPEPERRAPHAARTGGGLRGSGLRGLRGAPGRLSRLRCARTLPAMPSARLS</sequence>
<dbReference type="EMBL" id="JACDTQ010002593">
    <property type="protein sequence ID" value="KAF5917326.1"/>
    <property type="molecule type" value="Genomic_DNA"/>
</dbReference>
<dbReference type="AlphaFoldDB" id="A0A7J7EPF6"/>
<feature type="region of interest" description="Disordered" evidence="1">
    <location>
        <begin position="220"/>
        <end position="320"/>
    </location>
</feature>
<gene>
    <name evidence="2" type="ORF">HPG69_008398</name>
</gene>
<keyword evidence="3" id="KW-1185">Reference proteome</keyword>